<dbReference type="PANTHER" id="PTHR34996">
    <property type="entry name" value="OS06G0327400 PROTEIN"/>
    <property type="match status" value="1"/>
</dbReference>
<organism evidence="1 2">
    <name type="scientific">Aristolochia fimbriata</name>
    <name type="common">White veined hardy Dutchman's pipe vine</name>
    <dbReference type="NCBI Taxonomy" id="158543"/>
    <lineage>
        <taxon>Eukaryota</taxon>
        <taxon>Viridiplantae</taxon>
        <taxon>Streptophyta</taxon>
        <taxon>Embryophyta</taxon>
        <taxon>Tracheophyta</taxon>
        <taxon>Spermatophyta</taxon>
        <taxon>Magnoliopsida</taxon>
        <taxon>Magnoliidae</taxon>
        <taxon>Piperales</taxon>
        <taxon>Aristolochiaceae</taxon>
        <taxon>Aristolochia</taxon>
    </lineage>
</organism>
<evidence type="ECO:0000313" key="2">
    <source>
        <dbReference type="Proteomes" id="UP000825729"/>
    </source>
</evidence>
<proteinExistence type="predicted"/>
<sequence>MADIGYYRSCRRWRRIKGFRLSSGRLCVHRLRIRFLVLVRLLTRWKSAYFRALKSLKKGMSCRNRGNRSHVRGVAGEGGRYYRQDYKLRSYGRSNSFYAEAIAECLEFIKRSSSATADEDSETTTR</sequence>
<dbReference type="PANTHER" id="PTHR34996:SF3">
    <property type="entry name" value="OS06G0327400 PROTEIN"/>
    <property type="match status" value="1"/>
</dbReference>
<keyword evidence="2" id="KW-1185">Reference proteome</keyword>
<comment type="caution">
    <text evidence="1">The sequence shown here is derived from an EMBL/GenBank/DDBJ whole genome shotgun (WGS) entry which is preliminary data.</text>
</comment>
<accession>A0AAV7F652</accession>
<reference evidence="1 2" key="1">
    <citation type="submission" date="2021-07" db="EMBL/GenBank/DDBJ databases">
        <title>The Aristolochia fimbriata genome: insights into angiosperm evolution, floral development and chemical biosynthesis.</title>
        <authorList>
            <person name="Jiao Y."/>
        </authorList>
    </citation>
    <scope>NUCLEOTIDE SEQUENCE [LARGE SCALE GENOMIC DNA]</scope>
    <source>
        <strain evidence="1">IBCAS-2021</strain>
        <tissue evidence="1">Leaf</tissue>
    </source>
</reference>
<dbReference type="EMBL" id="JAINDJ010000002">
    <property type="protein sequence ID" value="KAG9456622.1"/>
    <property type="molecule type" value="Genomic_DNA"/>
</dbReference>
<name>A0AAV7F652_ARIFI</name>
<dbReference type="Proteomes" id="UP000825729">
    <property type="component" value="Unassembled WGS sequence"/>
</dbReference>
<dbReference type="AlphaFoldDB" id="A0AAV7F652"/>
<evidence type="ECO:0000313" key="1">
    <source>
        <dbReference type="EMBL" id="KAG9456622.1"/>
    </source>
</evidence>
<gene>
    <name evidence="1" type="ORF">H6P81_001130</name>
</gene>
<protein>
    <submittedName>
        <fullName evidence="1">Uncharacterized protein</fullName>
    </submittedName>
</protein>